<dbReference type="GO" id="GO:0016491">
    <property type="term" value="F:oxidoreductase activity"/>
    <property type="evidence" value="ECO:0007669"/>
    <property type="project" value="UniProtKB-KW"/>
</dbReference>
<dbReference type="PRINTS" id="PR00081">
    <property type="entry name" value="GDHRDH"/>
</dbReference>
<dbReference type="SUPFAM" id="SSF51735">
    <property type="entry name" value="NAD(P)-binding Rossmann-fold domains"/>
    <property type="match status" value="1"/>
</dbReference>
<dbReference type="PANTHER" id="PTHR43157:SF68">
    <property type="entry name" value="RETINOL DEHYDROGENASE 13"/>
    <property type="match status" value="1"/>
</dbReference>
<dbReference type="InterPro" id="IPR002347">
    <property type="entry name" value="SDR_fam"/>
</dbReference>
<dbReference type="Pfam" id="PF00106">
    <property type="entry name" value="adh_short"/>
    <property type="match status" value="1"/>
</dbReference>
<gene>
    <name evidence="2" type="ORF">BOKJ2_LOCUS10740</name>
</gene>
<evidence type="ECO:0000313" key="3">
    <source>
        <dbReference type="Proteomes" id="UP000614601"/>
    </source>
</evidence>
<dbReference type="OrthoDB" id="3427at2759"/>
<dbReference type="AlphaFoldDB" id="A0A811L6W6"/>
<comment type="caution">
    <text evidence="2">The sequence shown here is derived from an EMBL/GenBank/DDBJ whole genome shotgun (WGS) entry which is preliminary data.</text>
</comment>
<accession>A0A811L6W6</accession>
<keyword evidence="3" id="KW-1185">Reference proteome</keyword>
<dbReference type="EMBL" id="CAJFDH010000005">
    <property type="protein sequence ID" value="CAD5223970.1"/>
    <property type="molecule type" value="Genomic_DNA"/>
</dbReference>
<dbReference type="Proteomes" id="UP000783686">
    <property type="component" value="Unassembled WGS sequence"/>
</dbReference>
<organism evidence="2 3">
    <name type="scientific">Bursaphelenchus okinawaensis</name>
    <dbReference type="NCBI Taxonomy" id="465554"/>
    <lineage>
        <taxon>Eukaryota</taxon>
        <taxon>Metazoa</taxon>
        <taxon>Ecdysozoa</taxon>
        <taxon>Nematoda</taxon>
        <taxon>Chromadorea</taxon>
        <taxon>Rhabditida</taxon>
        <taxon>Tylenchina</taxon>
        <taxon>Tylenchomorpha</taxon>
        <taxon>Aphelenchoidea</taxon>
        <taxon>Aphelenchoididae</taxon>
        <taxon>Bursaphelenchus</taxon>
    </lineage>
</organism>
<protein>
    <submittedName>
        <fullName evidence="2">Uncharacterized protein</fullName>
    </submittedName>
</protein>
<evidence type="ECO:0000256" key="1">
    <source>
        <dbReference type="ARBA" id="ARBA00023002"/>
    </source>
</evidence>
<sequence length="372" mass="42312">MAMQRFIAGLKSPWAVGFSTFGLLYGGYNIIDMTQSGKRYDLEADLTGKTYIVTGATSGIGKETVEELAKRNARVIMACRDRQKCVSTRRDIVLTTKNKNVFCRQVDLQNFDSVKEFVAKINEGKFKLDRIDGVINNAAVMKQARTINQDGIEEMLATNFLGTFLMNALLLPKLLDQDHPVRLVFLNTNLINKVKDLDINNINSEPAEGKKFDGHEVYKTTKFSEAAFALELAERLKGSNITVLMADPGRTSTNLEKELSHNDFFLSRWLVGFTGFLMGQRKVQKAVRPVLYATADPDVDDKTKIFIDRERKPQTWSELLDDENLRQKLWLLAEKWTNYRERALQLNPAAVTVAPASKTEETKPGRKWFYFF</sequence>
<dbReference type="Proteomes" id="UP000614601">
    <property type="component" value="Unassembled WGS sequence"/>
</dbReference>
<dbReference type="PANTHER" id="PTHR43157">
    <property type="entry name" value="PHOSPHATIDYLINOSITOL-GLYCAN BIOSYNTHESIS CLASS F PROTEIN-RELATED"/>
    <property type="match status" value="1"/>
</dbReference>
<dbReference type="EMBL" id="CAJFCW020000005">
    <property type="protein sequence ID" value="CAG9119255.1"/>
    <property type="molecule type" value="Genomic_DNA"/>
</dbReference>
<name>A0A811L6W6_9BILA</name>
<keyword evidence="1" id="KW-0560">Oxidoreductase</keyword>
<evidence type="ECO:0000313" key="2">
    <source>
        <dbReference type="EMBL" id="CAD5223970.1"/>
    </source>
</evidence>
<proteinExistence type="predicted"/>
<dbReference type="Gene3D" id="3.40.50.720">
    <property type="entry name" value="NAD(P)-binding Rossmann-like Domain"/>
    <property type="match status" value="1"/>
</dbReference>
<dbReference type="InterPro" id="IPR036291">
    <property type="entry name" value="NAD(P)-bd_dom_sf"/>
</dbReference>
<reference evidence="2" key="1">
    <citation type="submission" date="2020-09" db="EMBL/GenBank/DDBJ databases">
        <authorList>
            <person name="Kikuchi T."/>
        </authorList>
    </citation>
    <scope>NUCLEOTIDE SEQUENCE</scope>
    <source>
        <strain evidence="2">SH1</strain>
    </source>
</reference>